<evidence type="ECO:0000256" key="1">
    <source>
        <dbReference type="SAM" id="MobiDB-lite"/>
    </source>
</evidence>
<name>A0AAN9RTM5_PSOTE</name>
<sequence>MKHKKEDRILSRIELKLVIEKKYKSCSQEEWEYNNILFLAILEAYTKVQEMYIGPQKMRVNVPKYRKGVVVKKNQRTNHQIVNRGSNNYGEGRMSKRVANGPKCTQSRMGGYSKSGGVNSKPSNISCEPGIENASCALVLNEVEFVSTINPIQTKHAELVAMGTIENEKSIPLTIETCTLNIEDVIDHYTDAVSNFLYFSKVLCCLIPQLICLSLKWEHYRL</sequence>
<evidence type="ECO:0000313" key="3">
    <source>
        <dbReference type="Proteomes" id="UP001386955"/>
    </source>
</evidence>
<gene>
    <name evidence="2" type="ORF">VNO78_28700</name>
</gene>
<feature type="region of interest" description="Disordered" evidence="1">
    <location>
        <begin position="82"/>
        <end position="103"/>
    </location>
</feature>
<reference evidence="2 3" key="1">
    <citation type="submission" date="2024-01" db="EMBL/GenBank/DDBJ databases">
        <title>The genomes of 5 underutilized Papilionoideae crops provide insights into root nodulation and disease resistanc.</title>
        <authorList>
            <person name="Jiang F."/>
        </authorList>
    </citation>
    <scope>NUCLEOTIDE SEQUENCE [LARGE SCALE GENOMIC DNA]</scope>
    <source>
        <strain evidence="2">DUOXIRENSHENG_FW03</strain>
        <tissue evidence="2">Leaves</tissue>
    </source>
</reference>
<comment type="caution">
    <text evidence="2">The sequence shown here is derived from an EMBL/GenBank/DDBJ whole genome shotgun (WGS) entry which is preliminary data.</text>
</comment>
<keyword evidence="3" id="KW-1185">Reference proteome</keyword>
<dbReference type="Proteomes" id="UP001386955">
    <property type="component" value="Unassembled WGS sequence"/>
</dbReference>
<protein>
    <submittedName>
        <fullName evidence="2">Uncharacterized protein</fullName>
    </submittedName>
</protein>
<evidence type="ECO:0000313" key="2">
    <source>
        <dbReference type="EMBL" id="KAK7383035.1"/>
    </source>
</evidence>
<accession>A0AAN9RTM5</accession>
<dbReference type="EMBL" id="JAYMYS010000008">
    <property type="protein sequence ID" value="KAK7383035.1"/>
    <property type="molecule type" value="Genomic_DNA"/>
</dbReference>
<organism evidence="2 3">
    <name type="scientific">Psophocarpus tetragonolobus</name>
    <name type="common">Winged bean</name>
    <name type="synonym">Dolichos tetragonolobus</name>
    <dbReference type="NCBI Taxonomy" id="3891"/>
    <lineage>
        <taxon>Eukaryota</taxon>
        <taxon>Viridiplantae</taxon>
        <taxon>Streptophyta</taxon>
        <taxon>Embryophyta</taxon>
        <taxon>Tracheophyta</taxon>
        <taxon>Spermatophyta</taxon>
        <taxon>Magnoliopsida</taxon>
        <taxon>eudicotyledons</taxon>
        <taxon>Gunneridae</taxon>
        <taxon>Pentapetalae</taxon>
        <taxon>rosids</taxon>
        <taxon>fabids</taxon>
        <taxon>Fabales</taxon>
        <taxon>Fabaceae</taxon>
        <taxon>Papilionoideae</taxon>
        <taxon>50 kb inversion clade</taxon>
        <taxon>NPAAA clade</taxon>
        <taxon>indigoferoid/millettioid clade</taxon>
        <taxon>Phaseoleae</taxon>
        <taxon>Psophocarpus</taxon>
    </lineage>
</organism>
<dbReference type="AlphaFoldDB" id="A0AAN9RTM5"/>
<proteinExistence type="predicted"/>